<dbReference type="GO" id="GO:0003824">
    <property type="term" value="F:catalytic activity"/>
    <property type="evidence" value="ECO:0007669"/>
    <property type="project" value="InterPro"/>
</dbReference>
<dbReference type="SUPFAM" id="SSF50800">
    <property type="entry name" value="PK beta-barrel domain-like"/>
    <property type="match status" value="1"/>
</dbReference>
<organism evidence="2 3">
    <name type="scientific">Rhizobium ruizarguesonis</name>
    <dbReference type="NCBI Taxonomy" id="2081791"/>
    <lineage>
        <taxon>Bacteria</taxon>
        <taxon>Pseudomonadati</taxon>
        <taxon>Pseudomonadota</taxon>
        <taxon>Alphaproteobacteria</taxon>
        <taxon>Hyphomicrobiales</taxon>
        <taxon>Rhizobiaceae</taxon>
        <taxon>Rhizobium/Agrobacterium group</taxon>
        <taxon>Rhizobium</taxon>
    </lineage>
</organism>
<dbReference type="InterPro" id="IPR052716">
    <property type="entry name" value="MOSC_domain"/>
</dbReference>
<dbReference type="PANTHER" id="PTHR36930">
    <property type="entry name" value="METAL-SULFUR CLUSTER BIOSYNTHESIS PROTEINS YUAD-RELATED"/>
    <property type="match status" value="1"/>
</dbReference>
<evidence type="ECO:0000313" key="3">
    <source>
        <dbReference type="Proteomes" id="UP000294215"/>
    </source>
</evidence>
<gene>
    <name evidence="2" type="ORF">ELH40_27715</name>
</gene>
<evidence type="ECO:0000259" key="1">
    <source>
        <dbReference type="PROSITE" id="PS51340"/>
    </source>
</evidence>
<dbReference type="Proteomes" id="UP000294215">
    <property type="component" value="Unassembled WGS sequence"/>
</dbReference>
<proteinExistence type="predicted"/>
<evidence type="ECO:0000313" key="2">
    <source>
        <dbReference type="EMBL" id="TBC07081.1"/>
    </source>
</evidence>
<dbReference type="Pfam" id="PF03473">
    <property type="entry name" value="MOSC"/>
    <property type="match status" value="1"/>
</dbReference>
<name>A0AB38HYV5_9HYPH</name>
<dbReference type="InterPro" id="IPR005302">
    <property type="entry name" value="MoCF_Sase_C"/>
</dbReference>
<keyword evidence="2" id="KW-0614">Plasmid</keyword>
<dbReference type="PROSITE" id="PS51340">
    <property type="entry name" value="MOSC"/>
    <property type="match status" value="1"/>
</dbReference>
<comment type="caution">
    <text evidence="2">The sequence shown here is derived from an EMBL/GenBank/DDBJ whole genome shotgun (WGS) entry which is preliminary data.</text>
</comment>
<accession>A0AB38HYV5</accession>
<dbReference type="GO" id="GO:0030170">
    <property type="term" value="F:pyridoxal phosphate binding"/>
    <property type="evidence" value="ECO:0007669"/>
    <property type="project" value="InterPro"/>
</dbReference>
<feature type="domain" description="MOSC" evidence="1">
    <location>
        <begin position="20"/>
        <end position="154"/>
    </location>
</feature>
<dbReference type="AlphaFoldDB" id="A0AB38HYV5"/>
<protein>
    <submittedName>
        <fullName evidence="2">MOSC domain-containing protein</fullName>
    </submittedName>
</protein>
<dbReference type="RefSeq" id="WP_130690653.1">
    <property type="nucleotide sequence ID" value="NZ_SIMR01000002.1"/>
</dbReference>
<dbReference type="Gene3D" id="2.40.33.20">
    <property type="entry name" value="PK beta-barrel domain-like"/>
    <property type="match status" value="1"/>
</dbReference>
<sequence length="154" mass="17068">MFSGSIQQLNVTPRAFLPMRTVDTLELVEGKGIAGDRYFNGAGFYSDLPEDGRQVTFFELETLDALRRDHGIALDADQHRRNITTRGVPLNHLVGVRFRVGSALVEGTRLSTPCRHIEQITGQEIFTFLLNRSGLHARIVRGGLIRAGDVIIPA</sequence>
<dbReference type="GO" id="GO:0030151">
    <property type="term" value="F:molybdenum ion binding"/>
    <property type="evidence" value="ECO:0007669"/>
    <property type="project" value="InterPro"/>
</dbReference>
<dbReference type="PANTHER" id="PTHR36930:SF1">
    <property type="entry name" value="MOSC DOMAIN-CONTAINING PROTEIN"/>
    <property type="match status" value="1"/>
</dbReference>
<reference evidence="2 3" key="1">
    <citation type="submission" date="2019-02" db="EMBL/GenBank/DDBJ databases">
        <title>The genomic architecture of introgression among sibling species of bacteria.</title>
        <authorList>
            <person name="Cavassim M.I.A."/>
            <person name="Moeskjaer S."/>
            <person name="Moslemi C."/>
            <person name="Fields B."/>
            <person name="Bachmann A."/>
            <person name="Vilhjalmsson B."/>
            <person name="Schierup M.H."/>
            <person name="Young J.P.W."/>
            <person name="Andersen S.U."/>
        </authorList>
    </citation>
    <scope>NUCLEOTIDE SEQUENCE [LARGE SCALE GENOMIC DNA]</scope>
    <source>
        <strain evidence="2 3">SM92</strain>
        <plasmid evidence="2">pSM92_Rh01</plasmid>
    </source>
</reference>
<dbReference type="EMBL" id="SIMR01000002">
    <property type="protein sequence ID" value="TBC07081.1"/>
    <property type="molecule type" value="Genomic_DNA"/>
</dbReference>
<dbReference type="InterPro" id="IPR011037">
    <property type="entry name" value="Pyrv_Knase-like_insert_dom_sf"/>
</dbReference>
<geneLocation type="plasmid" evidence="2">
    <name>pSM92_Rh01</name>
</geneLocation>